<feature type="compositionally biased region" description="Acidic residues" evidence="4">
    <location>
        <begin position="80"/>
        <end position="89"/>
    </location>
</feature>
<dbReference type="Proteomes" id="UP001202479">
    <property type="component" value="Unassembled WGS sequence"/>
</dbReference>
<feature type="compositionally biased region" description="Low complexity" evidence="4">
    <location>
        <begin position="40"/>
        <end position="53"/>
    </location>
</feature>
<dbReference type="PANTHER" id="PTHR28042:SF1">
    <property type="entry name" value="E3 UBIQUITIN-PROTEIN LIGASE COMPLEX SLX5-SLX8 SUBUNIT SLX5"/>
    <property type="match status" value="1"/>
</dbReference>
<dbReference type="GO" id="GO:0008270">
    <property type="term" value="F:zinc ion binding"/>
    <property type="evidence" value="ECO:0007669"/>
    <property type="project" value="UniProtKB-KW"/>
</dbReference>
<feature type="compositionally biased region" description="Basic and acidic residues" evidence="4">
    <location>
        <begin position="27"/>
        <end position="37"/>
    </location>
</feature>
<feature type="compositionally biased region" description="Polar residues" evidence="4">
    <location>
        <begin position="92"/>
        <end position="123"/>
    </location>
</feature>
<dbReference type="AlphaFoldDB" id="A0AAI9STJ3"/>
<feature type="region of interest" description="Disordered" evidence="4">
    <location>
        <begin position="1"/>
        <end position="178"/>
    </location>
</feature>
<feature type="compositionally biased region" description="Basic residues" evidence="4">
    <location>
        <begin position="246"/>
        <end position="261"/>
    </location>
</feature>
<dbReference type="GO" id="GO:0004842">
    <property type="term" value="F:ubiquitin-protein transferase activity"/>
    <property type="evidence" value="ECO:0007669"/>
    <property type="project" value="TreeGrafter"/>
</dbReference>
<dbReference type="PROSITE" id="PS00518">
    <property type="entry name" value="ZF_RING_1"/>
    <property type="match status" value="1"/>
</dbReference>
<keyword evidence="2" id="KW-0863">Zinc-finger</keyword>
<evidence type="ECO:0008006" key="7">
    <source>
        <dbReference type="Google" id="ProtNLM"/>
    </source>
</evidence>
<evidence type="ECO:0000256" key="3">
    <source>
        <dbReference type="ARBA" id="ARBA00022833"/>
    </source>
</evidence>
<feature type="compositionally biased region" description="Low complexity" evidence="4">
    <location>
        <begin position="219"/>
        <end position="233"/>
    </location>
</feature>
<feature type="compositionally biased region" description="Polar residues" evidence="4">
    <location>
        <begin position="274"/>
        <end position="283"/>
    </location>
</feature>
<keyword evidence="1" id="KW-0479">Metal-binding</keyword>
<keyword evidence="3" id="KW-0862">Zinc</keyword>
<proteinExistence type="predicted"/>
<comment type="caution">
    <text evidence="5">The sequence shown here is derived from an EMBL/GenBank/DDBJ whole genome shotgun (WGS) entry which is preliminary data.</text>
</comment>
<feature type="region of interest" description="Disordered" evidence="4">
    <location>
        <begin position="216"/>
        <end position="338"/>
    </location>
</feature>
<dbReference type="PANTHER" id="PTHR28042">
    <property type="entry name" value="E3 UBIQUITIN-PROTEIN LIGASE COMPLEX SLX5-SLX8 SUBUNIT SLX5"/>
    <property type="match status" value="1"/>
</dbReference>
<gene>
    <name evidence="5" type="ORF">KGF56_004436</name>
</gene>
<dbReference type="GeneID" id="73382051"/>
<keyword evidence="6" id="KW-1185">Reference proteome</keyword>
<evidence type="ECO:0000256" key="4">
    <source>
        <dbReference type="SAM" id="MobiDB-lite"/>
    </source>
</evidence>
<evidence type="ECO:0000256" key="1">
    <source>
        <dbReference type="ARBA" id="ARBA00022723"/>
    </source>
</evidence>
<feature type="compositionally biased region" description="Low complexity" evidence="4">
    <location>
        <begin position="287"/>
        <end position="326"/>
    </location>
</feature>
<evidence type="ECO:0000256" key="2">
    <source>
        <dbReference type="ARBA" id="ARBA00022771"/>
    </source>
</evidence>
<name>A0AAI9STJ3_9ASCO</name>
<evidence type="ECO:0000313" key="6">
    <source>
        <dbReference type="Proteomes" id="UP001202479"/>
    </source>
</evidence>
<dbReference type="RefSeq" id="XP_049178509.1">
    <property type="nucleotide sequence ID" value="XM_049325875.1"/>
</dbReference>
<evidence type="ECO:0000313" key="5">
    <source>
        <dbReference type="EMBL" id="KAI3402762.2"/>
    </source>
</evidence>
<accession>A0AAI9STJ3</accession>
<sequence>MSSTPPEIRRPVKRRRRGTNDSSDDVIEIHSDSERPSRPSRPSRASRASRASRGNYTRGLVSRPRGTLGNGGDVYSVSSSDDDNDDDDVQIISANQFNSTATGVQGTFNEGAPSRSTGETATRGSRESISNRDSGNSRSHNTTNNTPHNQSNDTSTPHNQSNDASTPHNVDDNSFSSLDDSDEIQIMEVRRSQSPFIHTPAGPFSYITNENATHTPWRQSAAQDQDQNQNQSQARPNIDTDDRLLQHRRRIRALTRRRIRQLRGDEETGVHSPSGPSESTNQDTRNNHSTNQNSRNQNSTNQNSRNQNSTNQNSTNQNSTNQTSRNLRSRPTRRLVRGTPQFENVMRRGYGGGYWFSRQNRETIFDHISRYHFGLGPFVGDSGLAHRLFMGPPGNFDEDEFEQNVLRRIEEDNNRTLDARLQSESAFNKKSMAEKQKLVEEEKRKGTHTNTIKPEDHLVCELCSVVLGQGTPEDFKGDAKYDANFAKYAKQYNTQAPWFCVNPFTLADHDLSKRIFVAKCGHAYCGRCVKNIGGRPSRRRKEDPSDFTIRNPDIFSPRKCPAKDCAKRFVAKAFTEIYF</sequence>
<dbReference type="GO" id="GO:0033768">
    <property type="term" value="C:SUMO-targeted ubiquitin ligase complex"/>
    <property type="evidence" value="ECO:0007669"/>
    <property type="project" value="TreeGrafter"/>
</dbReference>
<dbReference type="InterPro" id="IPR017907">
    <property type="entry name" value="Znf_RING_CS"/>
</dbReference>
<dbReference type="InterPro" id="IPR038886">
    <property type="entry name" value="E3_SLX5/Rfp1"/>
</dbReference>
<protein>
    <recommendedName>
        <fullName evidence="7">RING-type domain-containing protein</fullName>
    </recommendedName>
</protein>
<organism evidence="5 6">
    <name type="scientific">Candida oxycetoniae</name>
    <dbReference type="NCBI Taxonomy" id="497107"/>
    <lineage>
        <taxon>Eukaryota</taxon>
        <taxon>Fungi</taxon>
        <taxon>Dikarya</taxon>
        <taxon>Ascomycota</taxon>
        <taxon>Saccharomycotina</taxon>
        <taxon>Pichiomycetes</taxon>
        <taxon>Debaryomycetaceae</taxon>
        <taxon>Candida/Lodderomyces clade</taxon>
        <taxon>Candida</taxon>
    </lineage>
</organism>
<reference evidence="5" key="1">
    <citation type="journal article" date="2022" name="DNA Res.">
        <title>Genome analysis of five recently described species of the CUG-Ser clade uncovers Candida theae as a new hybrid lineage with pathogenic potential in the Candida parapsilosis species complex.</title>
        <authorList>
            <person name="Mixao V."/>
            <person name="Del Olmo V."/>
            <person name="Hegedusova E."/>
            <person name="Saus E."/>
            <person name="Pryszcz L."/>
            <person name="Cillingova A."/>
            <person name="Nosek J."/>
            <person name="Gabaldon T."/>
        </authorList>
    </citation>
    <scope>NUCLEOTIDE SEQUENCE</scope>
    <source>
        <strain evidence="5">CBS 10844</strain>
    </source>
</reference>
<dbReference type="EMBL" id="JAHUZD010000141">
    <property type="protein sequence ID" value="KAI3402762.2"/>
    <property type="molecule type" value="Genomic_DNA"/>
</dbReference>
<feature type="compositionally biased region" description="Basic residues" evidence="4">
    <location>
        <begin position="327"/>
        <end position="336"/>
    </location>
</feature>
<feature type="compositionally biased region" description="Polar residues" evidence="4">
    <location>
        <begin position="131"/>
        <end position="168"/>
    </location>
</feature>